<evidence type="ECO:0000313" key="3">
    <source>
        <dbReference type="Proteomes" id="UP001172457"/>
    </source>
</evidence>
<accession>A0AA38TMM3</accession>
<proteinExistence type="predicted"/>
<dbReference type="InterPro" id="IPR050951">
    <property type="entry name" value="Retrovirus_Pol_polyprotein"/>
</dbReference>
<comment type="caution">
    <text evidence="2">The sequence shown here is derived from an EMBL/GenBank/DDBJ whole genome shotgun (WGS) entry which is preliminary data.</text>
</comment>
<reference evidence="2" key="1">
    <citation type="submission" date="2023-03" db="EMBL/GenBank/DDBJ databases">
        <title>Chromosome-scale reference genome and RAD-based genetic map of yellow starthistle (Centaurea solstitialis) reveal putative structural variation and QTLs associated with invader traits.</title>
        <authorList>
            <person name="Reatini B."/>
            <person name="Cang F.A."/>
            <person name="Jiang Q."/>
            <person name="Mckibben M.T.W."/>
            <person name="Barker M.S."/>
            <person name="Rieseberg L.H."/>
            <person name="Dlugosch K.M."/>
        </authorList>
    </citation>
    <scope>NUCLEOTIDE SEQUENCE</scope>
    <source>
        <strain evidence="2">CAN-66</strain>
        <tissue evidence="2">Leaf</tissue>
    </source>
</reference>
<sequence length="866" mass="99039">MCLGDRRILKSKKRCRLRKNNLYQGAKIKWVVDEDENSKIFHGIINYRKNKLRVGGILSCGGTRRGDDVFEWVYRIERFFDIQRVMTSGERLRAAVLCLEGPALAWFRWTDSRTPFQSWEELKSRMMDRFQPLQEGSLYEQFLNISQEGSGQDYVALFEKMAAQLEGIQEEILEGTFIKGLKSDLRTAVRIQQPKGLTQVIKLTLGDVPRSSVVPTRGRNSKVGSGAAGKQPFKRMSEAEFADKKAKGLCFRYDGKFAPGHKWPEKSLQVLVVFDGETEGEEEDPKTETNELVQLEMVEVLIARAKPGFDWVKGDSIVAWDFVGDMRVNWSTLIMSFKGTEGMVTLKGIPGLTRAEASLQAMACDVDGVSEGILVGLAALDEEPHQDHQIHSERFAAIFGDKDKIERLVREMVDVGIIRPGTSPFSSPVFLVKKKDGSWRFCVDYRALNKATVLDKFPIPFRMVKRSYLGIQEVTTGDDASSGARLTRFFKGVYGRDRCLRTQGKENGVADALSWRREGVAITELTTSISTVHPGLEDDLRQDPFITDLRTRFEAREEGLHGYSVKGGIVFYNYRVVLPWILQPFNLPERIWEDITMDFVEGLSRSEGFSVILAVVDKLSKLADFVPLKHAFTAATMVGAFIQEIVRLHGIPRSIVSDRNKTDGQTEVVNRSLEVYMRCCVSRRPKVWVKWLPWAEYWYNTSYLSSIKMTPFRFHMGEIHPLTSYDHGSAVTFELTEMGKHNENYLPVLWTLRSAGTNWGGAYWLKLPDVAEYIQFFMSHNLNGRLAMGLPFLLYLLNMERTEATWEGFEAMMQHFSSFHLEDKPRKNKSEVLFFIVNFEKAFDMMERGYLEEIMEGMSFSMKWSR</sequence>
<dbReference type="InterPro" id="IPR012337">
    <property type="entry name" value="RNaseH-like_sf"/>
</dbReference>
<gene>
    <name evidence="2" type="ORF">OSB04_012174</name>
</gene>
<keyword evidence="3" id="KW-1185">Reference proteome</keyword>
<dbReference type="InterPro" id="IPR005162">
    <property type="entry name" value="Retrotrans_gag_dom"/>
</dbReference>
<dbReference type="SUPFAM" id="SSF56672">
    <property type="entry name" value="DNA/RNA polymerases"/>
    <property type="match status" value="1"/>
</dbReference>
<dbReference type="AlphaFoldDB" id="A0AA38TMM3"/>
<dbReference type="GO" id="GO:0003676">
    <property type="term" value="F:nucleic acid binding"/>
    <property type="evidence" value="ECO:0007669"/>
    <property type="project" value="InterPro"/>
</dbReference>
<evidence type="ECO:0000313" key="2">
    <source>
        <dbReference type="EMBL" id="KAJ9557560.1"/>
    </source>
</evidence>
<protein>
    <recommendedName>
        <fullName evidence="1">Retrotransposon gag domain-containing protein</fullName>
    </recommendedName>
</protein>
<name>A0AA38TMM3_9ASTR</name>
<dbReference type="InterPro" id="IPR043502">
    <property type="entry name" value="DNA/RNA_pol_sf"/>
</dbReference>
<dbReference type="SUPFAM" id="SSF53098">
    <property type="entry name" value="Ribonuclease H-like"/>
    <property type="match status" value="1"/>
</dbReference>
<dbReference type="Gene3D" id="3.10.10.10">
    <property type="entry name" value="HIV Type 1 Reverse Transcriptase, subunit A, domain 1"/>
    <property type="match status" value="1"/>
</dbReference>
<organism evidence="2 3">
    <name type="scientific">Centaurea solstitialis</name>
    <name type="common">yellow star-thistle</name>
    <dbReference type="NCBI Taxonomy" id="347529"/>
    <lineage>
        <taxon>Eukaryota</taxon>
        <taxon>Viridiplantae</taxon>
        <taxon>Streptophyta</taxon>
        <taxon>Embryophyta</taxon>
        <taxon>Tracheophyta</taxon>
        <taxon>Spermatophyta</taxon>
        <taxon>Magnoliopsida</taxon>
        <taxon>eudicotyledons</taxon>
        <taxon>Gunneridae</taxon>
        <taxon>Pentapetalae</taxon>
        <taxon>asterids</taxon>
        <taxon>campanulids</taxon>
        <taxon>Asterales</taxon>
        <taxon>Asteraceae</taxon>
        <taxon>Carduoideae</taxon>
        <taxon>Cardueae</taxon>
        <taxon>Centaureinae</taxon>
        <taxon>Centaurea</taxon>
    </lineage>
</organism>
<dbReference type="Proteomes" id="UP001172457">
    <property type="component" value="Chromosome 3"/>
</dbReference>
<dbReference type="InterPro" id="IPR036397">
    <property type="entry name" value="RNaseH_sf"/>
</dbReference>
<dbReference type="PANTHER" id="PTHR37984">
    <property type="entry name" value="PROTEIN CBG26694"/>
    <property type="match status" value="1"/>
</dbReference>
<feature type="domain" description="Retrotransposon gag" evidence="1">
    <location>
        <begin position="94"/>
        <end position="182"/>
    </location>
</feature>
<dbReference type="Pfam" id="PF03732">
    <property type="entry name" value="Retrotrans_gag"/>
    <property type="match status" value="1"/>
</dbReference>
<dbReference type="PANTHER" id="PTHR37984:SF5">
    <property type="entry name" value="PROTEIN NYNRIN-LIKE"/>
    <property type="match status" value="1"/>
</dbReference>
<dbReference type="EMBL" id="JARYMX010000003">
    <property type="protein sequence ID" value="KAJ9557560.1"/>
    <property type="molecule type" value="Genomic_DNA"/>
</dbReference>
<dbReference type="Gene3D" id="3.30.420.10">
    <property type="entry name" value="Ribonuclease H-like superfamily/Ribonuclease H"/>
    <property type="match status" value="2"/>
</dbReference>
<evidence type="ECO:0000259" key="1">
    <source>
        <dbReference type="Pfam" id="PF03732"/>
    </source>
</evidence>